<protein>
    <submittedName>
        <fullName evidence="1">Uncharacterized protein</fullName>
    </submittedName>
</protein>
<dbReference type="OrthoDB" id="10000452at2759"/>
<sequence length="162" mass="17147">LDGQSLYCAEILPSSSPPSQPVAVEGGGNNRCNLLAVSGGVNSQPVQYTIIITDPQLHQASSSNSNVNTTGATSILLNTLVQQQQQQHFQLQQQQLQQHLATISKENSNINNLTGAANISVNNNNSINGSNKLGSLLICNNSNFTSESDIVSSTSAFPSTFF</sequence>
<feature type="non-terminal residue" evidence="1">
    <location>
        <position position="162"/>
    </location>
</feature>
<name>A0A8S3ZMZ0_9EUPU</name>
<feature type="non-terminal residue" evidence="1">
    <location>
        <position position="1"/>
    </location>
</feature>
<gene>
    <name evidence="1" type="ORF">CUNI_LOCUS16485</name>
</gene>
<evidence type="ECO:0000313" key="1">
    <source>
        <dbReference type="EMBL" id="CAG5130927.1"/>
    </source>
</evidence>
<accession>A0A8S3ZMZ0</accession>
<evidence type="ECO:0000313" key="2">
    <source>
        <dbReference type="Proteomes" id="UP000678393"/>
    </source>
</evidence>
<dbReference type="EMBL" id="CAJHNH020004346">
    <property type="protein sequence ID" value="CAG5130927.1"/>
    <property type="molecule type" value="Genomic_DNA"/>
</dbReference>
<comment type="caution">
    <text evidence="1">The sequence shown here is derived from an EMBL/GenBank/DDBJ whole genome shotgun (WGS) entry which is preliminary data.</text>
</comment>
<reference evidence="1" key="1">
    <citation type="submission" date="2021-04" db="EMBL/GenBank/DDBJ databases">
        <authorList>
            <consortium name="Molecular Ecology Group"/>
        </authorList>
    </citation>
    <scope>NUCLEOTIDE SEQUENCE</scope>
</reference>
<dbReference type="AlphaFoldDB" id="A0A8S3ZMZ0"/>
<dbReference type="Proteomes" id="UP000678393">
    <property type="component" value="Unassembled WGS sequence"/>
</dbReference>
<organism evidence="1 2">
    <name type="scientific">Candidula unifasciata</name>
    <dbReference type="NCBI Taxonomy" id="100452"/>
    <lineage>
        <taxon>Eukaryota</taxon>
        <taxon>Metazoa</taxon>
        <taxon>Spiralia</taxon>
        <taxon>Lophotrochozoa</taxon>
        <taxon>Mollusca</taxon>
        <taxon>Gastropoda</taxon>
        <taxon>Heterobranchia</taxon>
        <taxon>Euthyneura</taxon>
        <taxon>Panpulmonata</taxon>
        <taxon>Eupulmonata</taxon>
        <taxon>Stylommatophora</taxon>
        <taxon>Helicina</taxon>
        <taxon>Helicoidea</taxon>
        <taxon>Geomitridae</taxon>
        <taxon>Candidula</taxon>
    </lineage>
</organism>
<keyword evidence="2" id="KW-1185">Reference proteome</keyword>
<proteinExistence type="predicted"/>